<proteinExistence type="predicted"/>
<dbReference type="Pfam" id="PF25319">
    <property type="entry name" value="HofO"/>
    <property type="match status" value="1"/>
</dbReference>
<dbReference type="InterPro" id="IPR057522">
    <property type="entry name" value="HofO_C"/>
</dbReference>
<feature type="domain" description="DNA utilization protein HofO C-terminal" evidence="1">
    <location>
        <begin position="81"/>
        <end position="149"/>
    </location>
</feature>
<organism evidence="2">
    <name type="scientific">Citrobacter rodentium</name>
    <dbReference type="NCBI Taxonomy" id="67825"/>
    <lineage>
        <taxon>Bacteria</taxon>
        <taxon>Pseudomonadati</taxon>
        <taxon>Pseudomonadota</taxon>
        <taxon>Gammaproteobacteria</taxon>
        <taxon>Enterobacterales</taxon>
        <taxon>Enterobacteriaceae</taxon>
        <taxon>Citrobacter</taxon>
    </lineage>
</organism>
<gene>
    <name evidence="2" type="ORF">E2R62_18890</name>
</gene>
<reference evidence="2" key="1">
    <citation type="submission" date="2019-03" db="EMBL/GenBank/DDBJ databases">
        <title>Complete genome sequence of enteropathogenic Citrobacter rodentium strain DBS100.</title>
        <authorList>
            <person name="Popov G."/>
            <person name="Fiebig A."/>
            <person name="Shideler S."/>
            <person name="Coombes B."/>
            <person name="Savchenko A."/>
        </authorList>
    </citation>
    <scope>NUCLEOTIDE SEQUENCE</scope>
    <source>
        <strain evidence="2">DBS100</strain>
    </source>
</reference>
<evidence type="ECO:0000259" key="1">
    <source>
        <dbReference type="Pfam" id="PF25319"/>
    </source>
</evidence>
<accession>A0A482PJ20</accession>
<name>A0A482PJ20_CITRO</name>
<sequence length="151" mass="16842">MAALIDLWCALTPRTRVFCWTGWTVLLSALMAWCLFSSPTANSESLNRLRMENRQLWPALYRLAATEDERLSAEASPDAPFSPFAISLPGLQLRRWQPSEQGGELALRGGWEAVPSLFAYLAERGVSVNGFSLAMEKNELLVTLTLESLHD</sequence>
<dbReference type="AlphaFoldDB" id="A0A482PJ20"/>
<dbReference type="RefSeq" id="WP_012908360.1">
    <property type="nucleotide sequence ID" value="NZ_CAJTBI010000002.1"/>
</dbReference>
<evidence type="ECO:0000313" key="2">
    <source>
        <dbReference type="EMBL" id="QBY30698.1"/>
    </source>
</evidence>
<dbReference type="OMA" id="WLARCGM"/>
<dbReference type="EMBL" id="CP038008">
    <property type="protein sequence ID" value="QBY30698.1"/>
    <property type="molecule type" value="Genomic_DNA"/>
</dbReference>
<protein>
    <recommendedName>
        <fullName evidence="1">DNA utilization protein HofO C-terminal domain-containing protein</fullName>
    </recommendedName>
</protein>